<evidence type="ECO:0000259" key="9">
    <source>
        <dbReference type="Pfam" id="PF12804"/>
    </source>
</evidence>
<dbReference type="PANTHER" id="PTHR19136:SF81">
    <property type="entry name" value="MOLYBDENUM COFACTOR GUANYLYLTRANSFERASE"/>
    <property type="match status" value="1"/>
</dbReference>
<dbReference type="GO" id="GO:0061603">
    <property type="term" value="F:molybdenum cofactor guanylyltransferase activity"/>
    <property type="evidence" value="ECO:0007669"/>
    <property type="project" value="UniProtKB-EC"/>
</dbReference>
<protein>
    <recommendedName>
        <fullName evidence="8">Molybdenum cofactor guanylyltransferase</fullName>
        <shortName evidence="8">MoCo guanylyltransferase</shortName>
        <ecNumber evidence="8">2.7.7.77</ecNumber>
    </recommendedName>
    <alternativeName>
        <fullName evidence="8">GTP:molybdopterin guanylyltransferase</fullName>
    </alternativeName>
    <alternativeName>
        <fullName evidence="8">Mo-MPT guanylyltransferase</fullName>
    </alternativeName>
    <alternativeName>
        <fullName evidence="8">Molybdopterin guanylyltransferase</fullName>
    </alternativeName>
    <alternativeName>
        <fullName evidence="8">Molybdopterin-guanine dinucleotide synthase</fullName>
        <shortName evidence="8">MGD synthase</shortName>
    </alternativeName>
</protein>
<comment type="subcellular location">
    <subcellularLocation>
        <location evidence="8">Cytoplasm</location>
    </subcellularLocation>
</comment>
<evidence type="ECO:0000256" key="8">
    <source>
        <dbReference type="HAMAP-Rule" id="MF_00316"/>
    </source>
</evidence>
<dbReference type="Pfam" id="PF12804">
    <property type="entry name" value="NTP_transf_3"/>
    <property type="match status" value="1"/>
</dbReference>
<name>A0ABU0VYP0_9RHOB</name>
<comment type="catalytic activity">
    <reaction evidence="8">
        <text>Mo-molybdopterin + GTP + H(+) = Mo-molybdopterin guanine dinucleotide + diphosphate</text>
        <dbReference type="Rhea" id="RHEA:34243"/>
        <dbReference type="ChEBI" id="CHEBI:15378"/>
        <dbReference type="ChEBI" id="CHEBI:33019"/>
        <dbReference type="ChEBI" id="CHEBI:37565"/>
        <dbReference type="ChEBI" id="CHEBI:71302"/>
        <dbReference type="ChEBI" id="CHEBI:71310"/>
        <dbReference type="EC" id="2.7.7.77"/>
    </reaction>
</comment>
<dbReference type="EC" id="2.7.7.77" evidence="8"/>
<keyword evidence="3 8" id="KW-0479">Metal-binding</keyword>
<feature type="domain" description="MobA-like NTP transferase" evidence="9">
    <location>
        <begin position="5"/>
        <end position="153"/>
    </location>
</feature>
<evidence type="ECO:0000256" key="2">
    <source>
        <dbReference type="ARBA" id="ARBA00022679"/>
    </source>
</evidence>
<dbReference type="NCBIfam" id="TIGR02665">
    <property type="entry name" value="molyb_mobA"/>
    <property type="match status" value="1"/>
</dbReference>
<sequence>MRIFGIILAGGEGRRMGSSDAGADKALLPLAGRPLLAHLHERLAPQVEELAVSANGDAARFAAFNLPVLPDTGSFGPLSGVLAGLQWAQSQGADAVVSAPVDAPFVPQDLTPRLLLAAGGVGPALARSGGRLHPTCGLWPVTLIPALAAFLASGVKPRVTDFAHSQGAAVADFPDDGAFTNLNTREDLAAAEARITGAA</sequence>
<comment type="similarity">
    <text evidence="8">Belongs to the MobA family.</text>
</comment>
<comment type="cofactor">
    <cofactor evidence="8">
        <name>Mg(2+)</name>
        <dbReference type="ChEBI" id="CHEBI:18420"/>
    </cofactor>
</comment>
<comment type="subunit">
    <text evidence="8">Monomer.</text>
</comment>
<feature type="binding site" evidence="8">
    <location>
        <position position="102"/>
    </location>
    <ligand>
        <name>Mg(2+)</name>
        <dbReference type="ChEBI" id="CHEBI:18420"/>
    </ligand>
</feature>
<gene>
    <name evidence="8 10" type="primary">mobA</name>
    <name evidence="10" type="ORF">Q9295_07995</name>
</gene>
<comment type="domain">
    <text evidence="8">The N-terminal domain determines nucleotide recognition and specific binding, while the C-terminal domain determines the specific binding to the target protein.</text>
</comment>
<evidence type="ECO:0000256" key="6">
    <source>
        <dbReference type="ARBA" id="ARBA00023134"/>
    </source>
</evidence>
<dbReference type="InterPro" id="IPR029044">
    <property type="entry name" value="Nucleotide-diphossugar_trans"/>
</dbReference>
<dbReference type="Gene3D" id="3.90.550.10">
    <property type="entry name" value="Spore Coat Polysaccharide Biosynthesis Protein SpsA, Chain A"/>
    <property type="match status" value="1"/>
</dbReference>
<organism evidence="10 11">
    <name type="scientific">Pseudogemmobacter lacusdianii</name>
    <dbReference type="NCBI Taxonomy" id="3069608"/>
    <lineage>
        <taxon>Bacteria</taxon>
        <taxon>Pseudomonadati</taxon>
        <taxon>Pseudomonadota</taxon>
        <taxon>Alphaproteobacteria</taxon>
        <taxon>Rhodobacterales</taxon>
        <taxon>Paracoccaceae</taxon>
        <taxon>Pseudogemmobacter</taxon>
    </lineage>
</organism>
<dbReference type="SUPFAM" id="SSF53448">
    <property type="entry name" value="Nucleotide-diphospho-sugar transferases"/>
    <property type="match status" value="1"/>
</dbReference>
<dbReference type="EMBL" id="JAVDBT010000006">
    <property type="protein sequence ID" value="MDQ2066310.1"/>
    <property type="molecule type" value="Genomic_DNA"/>
</dbReference>
<proteinExistence type="inferred from homology"/>
<keyword evidence="5 8" id="KW-0460">Magnesium</keyword>
<keyword evidence="10" id="KW-0548">Nucleotidyltransferase</keyword>
<dbReference type="InterPro" id="IPR025877">
    <property type="entry name" value="MobA-like_NTP_Trfase"/>
</dbReference>
<keyword evidence="11" id="KW-1185">Reference proteome</keyword>
<comment type="caution">
    <text evidence="10">The sequence shown here is derived from an EMBL/GenBank/DDBJ whole genome shotgun (WGS) entry which is preliminary data.</text>
</comment>
<keyword evidence="7 8" id="KW-0501">Molybdenum cofactor biosynthesis</keyword>
<dbReference type="HAMAP" id="MF_00316">
    <property type="entry name" value="MobA"/>
    <property type="match status" value="1"/>
</dbReference>
<dbReference type="InterPro" id="IPR013482">
    <property type="entry name" value="Molybde_CF_guanTrfase"/>
</dbReference>
<feature type="binding site" evidence="8">
    <location>
        <position position="25"/>
    </location>
    <ligand>
        <name>GTP</name>
        <dbReference type="ChEBI" id="CHEBI:37565"/>
    </ligand>
</feature>
<reference evidence="10 11" key="1">
    <citation type="submission" date="2023-08" db="EMBL/GenBank/DDBJ databases">
        <title>Characterization of two Paracoccaceae strains isolated from Phycosphere and proposal of Xinfangfangia lacusdiani sp. nov.</title>
        <authorList>
            <person name="Deng Y."/>
            <person name="Zhang Y.Q."/>
        </authorList>
    </citation>
    <scope>NUCLEOTIDE SEQUENCE [LARGE SCALE GENOMIC DNA]</scope>
    <source>
        <strain evidence="10 11">CPCC 101601</strain>
    </source>
</reference>
<evidence type="ECO:0000256" key="4">
    <source>
        <dbReference type="ARBA" id="ARBA00022741"/>
    </source>
</evidence>
<feature type="binding site" evidence="8">
    <location>
        <position position="102"/>
    </location>
    <ligand>
        <name>GTP</name>
        <dbReference type="ChEBI" id="CHEBI:37565"/>
    </ligand>
</feature>
<dbReference type="Proteomes" id="UP001239680">
    <property type="component" value="Unassembled WGS sequence"/>
</dbReference>
<evidence type="ECO:0000256" key="5">
    <source>
        <dbReference type="ARBA" id="ARBA00022842"/>
    </source>
</evidence>
<keyword evidence="6 8" id="KW-0342">GTP-binding</keyword>
<feature type="binding site" evidence="8">
    <location>
        <position position="71"/>
    </location>
    <ligand>
        <name>GTP</name>
        <dbReference type="ChEBI" id="CHEBI:37565"/>
    </ligand>
</feature>
<evidence type="ECO:0000256" key="3">
    <source>
        <dbReference type="ARBA" id="ARBA00022723"/>
    </source>
</evidence>
<keyword evidence="4 8" id="KW-0547">Nucleotide-binding</keyword>
<keyword evidence="1 8" id="KW-0963">Cytoplasm</keyword>
<dbReference type="PANTHER" id="PTHR19136">
    <property type="entry name" value="MOLYBDENUM COFACTOR GUANYLYLTRANSFERASE"/>
    <property type="match status" value="1"/>
</dbReference>
<dbReference type="RefSeq" id="WP_306680009.1">
    <property type="nucleotide sequence ID" value="NZ_JAVDBT010000006.1"/>
</dbReference>
<evidence type="ECO:0000313" key="10">
    <source>
        <dbReference type="EMBL" id="MDQ2066310.1"/>
    </source>
</evidence>
<comment type="caution">
    <text evidence="8">Lacks conserved residue(s) required for the propagation of feature annotation.</text>
</comment>
<dbReference type="CDD" id="cd02503">
    <property type="entry name" value="MobA"/>
    <property type="match status" value="1"/>
</dbReference>
<evidence type="ECO:0000256" key="1">
    <source>
        <dbReference type="ARBA" id="ARBA00022490"/>
    </source>
</evidence>
<evidence type="ECO:0000256" key="7">
    <source>
        <dbReference type="ARBA" id="ARBA00023150"/>
    </source>
</evidence>
<feature type="binding site" evidence="8">
    <location>
        <begin position="8"/>
        <end position="10"/>
    </location>
    <ligand>
        <name>GTP</name>
        <dbReference type="ChEBI" id="CHEBI:37565"/>
    </ligand>
</feature>
<evidence type="ECO:0000313" key="11">
    <source>
        <dbReference type="Proteomes" id="UP001239680"/>
    </source>
</evidence>
<comment type="function">
    <text evidence="8">Transfers a GMP moiety from GTP to Mo-molybdopterin (Mo-MPT) cofactor (Moco or molybdenum cofactor) to form Mo-molybdopterin guanine dinucleotide (Mo-MGD) cofactor.</text>
</comment>
<keyword evidence="2 8" id="KW-0808">Transferase</keyword>
<accession>A0ABU0VYP0</accession>